<evidence type="ECO:0000256" key="5">
    <source>
        <dbReference type="ARBA" id="ARBA00022777"/>
    </source>
</evidence>
<dbReference type="GO" id="GO:0000245">
    <property type="term" value="P:spliceosomal complex assembly"/>
    <property type="evidence" value="ECO:0007669"/>
    <property type="project" value="TreeGrafter"/>
</dbReference>
<dbReference type="PANTHER" id="PTHR47634:SF9">
    <property type="entry name" value="PROTEIN KINASE DOMAIN-CONTAINING PROTEIN-RELATED"/>
    <property type="match status" value="1"/>
</dbReference>
<comment type="catalytic activity">
    <reaction evidence="7">
        <text>L-threonyl-[protein] + ATP = O-phospho-L-threonyl-[protein] + ADP + H(+)</text>
        <dbReference type="Rhea" id="RHEA:46608"/>
        <dbReference type="Rhea" id="RHEA-COMP:11060"/>
        <dbReference type="Rhea" id="RHEA-COMP:11605"/>
        <dbReference type="ChEBI" id="CHEBI:15378"/>
        <dbReference type="ChEBI" id="CHEBI:30013"/>
        <dbReference type="ChEBI" id="CHEBI:30616"/>
        <dbReference type="ChEBI" id="CHEBI:61977"/>
        <dbReference type="ChEBI" id="CHEBI:456216"/>
        <dbReference type="EC" id="2.7.11.1"/>
    </reaction>
</comment>
<proteinExistence type="predicted"/>
<sequence length="414" mass="47624">MWKEWNTQPGGYHPVTIGDCLHDRYRVIHKLGHGTYSTIWLARDERSHIYVAVKVCTAYSRAPEIDVISELSKPHLLSDIGRTIIPSILDKFSIQGPNGEHICLVTRPARMSLSDAKNGSWISLFQLEVARALAAQLVIAIHYIHSQGFVHGDLHRGNILLQLPRDFDYLSTTQLYAQYGEPVLEPVNRLDGQRLPPGVPQYGVLPIWLGEASEKITLPESRIVVSDFGEAFSPGREMKYESHTPLLIRPPEARFEPTKPLTFSSDIWTLACTIWDIISQKPLFEGFLTNEDDMTCQQIDALGMLPTEWWKKWEARQDKFTEHGQLIKSSRSPSRTLEDRFELNVQRPRIAERMPPFDSSERDSLYSMLRSMLSFRPEDRPSARQVLESEWMVRWALPEYEKIRSTDDKVFGHK</sequence>
<evidence type="ECO:0000313" key="12">
    <source>
        <dbReference type="Proteomes" id="UP000248817"/>
    </source>
</evidence>
<keyword evidence="4 9" id="KW-0547">Nucleotide-binding</keyword>
<evidence type="ECO:0000256" key="7">
    <source>
        <dbReference type="ARBA" id="ARBA00047899"/>
    </source>
</evidence>
<comment type="catalytic activity">
    <reaction evidence="8">
        <text>L-seryl-[protein] + ATP = O-phospho-L-seryl-[protein] + ADP + H(+)</text>
        <dbReference type="Rhea" id="RHEA:17989"/>
        <dbReference type="Rhea" id="RHEA-COMP:9863"/>
        <dbReference type="Rhea" id="RHEA-COMP:11604"/>
        <dbReference type="ChEBI" id="CHEBI:15378"/>
        <dbReference type="ChEBI" id="CHEBI:29999"/>
        <dbReference type="ChEBI" id="CHEBI:30616"/>
        <dbReference type="ChEBI" id="CHEBI:83421"/>
        <dbReference type="ChEBI" id="CHEBI:456216"/>
        <dbReference type="EC" id="2.7.11.1"/>
    </reaction>
</comment>
<feature type="binding site" evidence="9">
    <location>
        <position position="54"/>
    </location>
    <ligand>
        <name>ATP</name>
        <dbReference type="ChEBI" id="CHEBI:30616"/>
    </ligand>
</feature>
<dbReference type="GO" id="GO:0005524">
    <property type="term" value="F:ATP binding"/>
    <property type="evidence" value="ECO:0007669"/>
    <property type="project" value="UniProtKB-UniRule"/>
</dbReference>
<accession>A0A2V5IDW2</accession>
<evidence type="ECO:0000259" key="10">
    <source>
        <dbReference type="PROSITE" id="PS50011"/>
    </source>
</evidence>
<dbReference type="GO" id="GO:0050684">
    <property type="term" value="P:regulation of mRNA processing"/>
    <property type="evidence" value="ECO:0007669"/>
    <property type="project" value="TreeGrafter"/>
</dbReference>
<dbReference type="InterPro" id="IPR011009">
    <property type="entry name" value="Kinase-like_dom_sf"/>
</dbReference>
<dbReference type="InterPro" id="IPR000719">
    <property type="entry name" value="Prot_kinase_dom"/>
</dbReference>
<dbReference type="AlphaFoldDB" id="A0A2V5IDW2"/>
<evidence type="ECO:0000256" key="8">
    <source>
        <dbReference type="ARBA" id="ARBA00048679"/>
    </source>
</evidence>
<name>A0A2V5IDW2_9EURO</name>
<organism evidence="11 12">
    <name type="scientific">Aspergillus indologenus CBS 114.80</name>
    <dbReference type="NCBI Taxonomy" id="1450541"/>
    <lineage>
        <taxon>Eukaryota</taxon>
        <taxon>Fungi</taxon>
        <taxon>Dikarya</taxon>
        <taxon>Ascomycota</taxon>
        <taxon>Pezizomycotina</taxon>
        <taxon>Eurotiomycetes</taxon>
        <taxon>Eurotiomycetidae</taxon>
        <taxon>Eurotiales</taxon>
        <taxon>Aspergillaceae</taxon>
        <taxon>Aspergillus</taxon>
        <taxon>Aspergillus subgen. Circumdati</taxon>
    </lineage>
</organism>
<evidence type="ECO:0000256" key="2">
    <source>
        <dbReference type="ARBA" id="ARBA00022527"/>
    </source>
</evidence>
<protein>
    <recommendedName>
        <fullName evidence="1">non-specific serine/threonine protein kinase</fullName>
        <ecNumber evidence="1">2.7.11.1</ecNumber>
    </recommendedName>
</protein>
<evidence type="ECO:0000256" key="9">
    <source>
        <dbReference type="PROSITE-ProRule" id="PRU10141"/>
    </source>
</evidence>
<dbReference type="Proteomes" id="UP000248817">
    <property type="component" value="Unassembled WGS sequence"/>
</dbReference>
<evidence type="ECO:0000256" key="6">
    <source>
        <dbReference type="ARBA" id="ARBA00022840"/>
    </source>
</evidence>
<evidence type="ECO:0000256" key="4">
    <source>
        <dbReference type="ARBA" id="ARBA00022741"/>
    </source>
</evidence>
<dbReference type="GO" id="GO:0004674">
    <property type="term" value="F:protein serine/threonine kinase activity"/>
    <property type="evidence" value="ECO:0007669"/>
    <property type="project" value="UniProtKB-KW"/>
</dbReference>
<dbReference type="PROSITE" id="PS00107">
    <property type="entry name" value="PROTEIN_KINASE_ATP"/>
    <property type="match status" value="1"/>
</dbReference>
<dbReference type="SUPFAM" id="SSF56112">
    <property type="entry name" value="Protein kinase-like (PK-like)"/>
    <property type="match status" value="1"/>
</dbReference>
<dbReference type="InterPro" id="IPR017441">
    <property type="entry name" value="Protein_kinase_ATP_BS"/>
</dbReference>
<dbReference type="InterPro" id="IPR051334">
    <property type="entry name" value="SRPK"/>
</dbReference>
<dbReference type="SMART" id="SM00220">
    <property type="entry name" value="S_TKc"/>
    <property type="match status" value="1"/>
</dbReference>
<dbReference type="PROSITE" id="PS50011">
    <property type="entry name" value="PROTEIN_KINASE_DOM"/>
    <property type="match status" value="1"/>
</dbReference>
<gene>
    <name evidence="11" type="ORF">BP00DRAFT_434550</name>
</gene>
<keyword evidence="5 11" id="KW-0418">Kinase</keyword>
<dbReference type="EMBL" id="KZ825484">
    <property type="protein sequence ID" value="PYI33392.1"/>
    <property type="molecule type" value="Genomic_DNA"/>
</dbReference>
<keyword evidence="12" id="KW-1185">Reference proteome</keyword>
<dbReference type="PANTHER" id="PTHR47634">
    <property type="entry name" value="PROTEIN KINASE DOMAIN-CONTAINING PROTEIN-RELATED"/>
    <property type="match status" value="1"/>
</dbReference>
<dbReference type="Gene3D" id="3.30.200.20">
    <property type="entry name" value="Phosphorylase Kinase, domain 1"/>
    <property type="match status" value="1"/>
</dbReference>
<evidence type="ECO:0000256" key="1">
    <source>
        <dbReference type="ARBA" id="ARBA00012513"/>
    </source>
</evidence>
<evidence type="ECO:0000256" key="3">
    <source>
        <dbReference type="ARBA" id="ARBA00022679"/>
    </source>
</evidence>
<dbReference type="EC" id="2.7.11.1" evidence="1"/>
<keyword evidence="3" id="KW-0808">Transferase</keyword>
<reference evidence="11 12" key="1">
    <citation type="submission" date="2018-02" db="EMBL/GenBank/DDBJ databases">
        <title>The genomes of Aspergillus section Nigri reveals drivers in fungal speciation.</title>
        <authorList>
            <consortium name="DOE Joint Genome Institute"/>
            <person name="Vesth T.C."/>
            <person name="Nybo J."/>
            <person name="Theobald S."/>
            <person name="Brandl J."/>
            <person name="Frisvad J.C."/>
            <person name="Nielsen K.F."/>
            <person name="Lyhne E.K."/>
            <person name="Kogle M.E."/>
            <person name="Kuo A."/>
            <person name="Riley R."/>
            <person name="Clum A."/>
            <person name="Nolan M."/>
            <person name="Lipzen A."/>
            <person name="Salamov A."/>
            <person name="Henrissat B."/>
            <person name="Wiebenga A."/>
            <person name="De vries R.P."/>
            <person name="Grigoriev I.V."/>
            <person name="Mortensen U.H."/>
            <person name="Andersen M.R."/>
            <person name="Baker S.E."/>
        </authorList>
    </citation>
    <scope>NUCLEOTIDE SEQUENCE [LARGE SCALE GENOMIC DNA]</scope>
    <source>
        <strain evidence="11 12">CBS 114.80</strain>
    </source>
</reference>
<keyword evidence="6 9" id="KW-0067">ATP-binding</keyword>
<feature type="domain" description="Protein kinase" evidence="10">
    <location>
        <begin position="25"/>
        <end position="392"/>
    </location>
</feature>
<keyword evidence="2" id="KW-0723">Serine/threonine-protein kinase</keyword>
<dbReference type="Pfam" id="PF00069">
    <property type="entry name" value="Pkinase"/>
    <property type="match status" value="2"/>
</dbReference>
<dbReference type="Gene3D" id="1.10.510.10">
    <property type="entry name" value="Transferase(Phosphotransferase) domain 1"/>
    <property type="match status" value="1"/>
</dbReference>
<evidence type="ECO:0000313" key="11">
    <source>
        <dbReference type="EMBL" id="PYI33392.1"/>
    </source>
</evidence>